<dbReference type="PANTHER" id="PTHR35807:SF2">
    <property type="entry name" value="TRANSCRIPTIONAL ACTIVATOR DOMAIN"/>
    <property type="match status" value="1"/>
</dbReference>
<dbReference type="SUPFAM" id="SSF46894">
    <property type="entry name" value="C-terminal effector domain of the bipartite response regulators"/>
    <property type="match status" value="1"/>
</dbReference>
<evidence type="ECO:0000256" key="4">
    <source>
        <dbReference type="ARBA" id="ARBA00023125"/>
    </source>
</evidence>
<keyword evidence="5" id="KW-0804">Transcription</keyword>
<dbReference type="Gene3D" id="1.10.10.10">
    <property type="entry name" value="Winged helix-like DNA-binding domain superfamily/Winged helix DNA-binding domain"/>
    <property type="match status" value="1"/>
</dbReference>
<evidence type="ECO:0000256" key="1">
    <source>
        <dbReference type="ARBA" id="ARBA00005820"/>
    </source>
</evidence>
<feature type="modified residue" description="4-aspartylphosphate" evidence="6">
    <location>
        <position position="54"/>
    </location>
</feature>
<dbReference type="Gene3D" id="3.40.50.2300">
    <property type="match status" value="1"/>
</dbReference>
<dbReference type="InterPro" id="IPR051677">
    <property type="entry name" value="AfsR-DnrI-RedD_regulator"/>
</dbReference>
<dbReference type="RefSeq" id="WP_302880137.1">
    <property type="nucleotide sequence ID" value="NZ_JAUMKJ010000032.1"/>
</dbReference>
<keyword evidence="4" id="KW-0238">DNA-binding</keyword>
<evidence type="ECO:0000256" key="2">
    <source>
        <dbReference type="ARBA" id="ARBA00023012"/>
    </source>
</evidence>
<keyword evidence="9" id="KW-1185">Reference proteome</keyword>
<evidence type="ECO:0000256" key="5">
    <source>
        <dbReference type="ARBA" id="ARBA00023163"/>
    </source>
</evidence>
<evidence type="ECO:0000313" key="9">
    <source>
        <dbReference type="Proteomes" id="UP001168883"/>
    </source>
</evidence>
<dbReference type="InterPro" id="IPR005158">
    <property type="entry name" value="BTAD"/>
</dbReference>
<organism evidence="8 9">
    <name type="scientific">Paenibacillus ehimensis</name>
    <dbReference type="NCBI Taxonomy" id="79264"/>
    <lineage>
        <taxon>Bacteria</taxon>
        <taxon>Bacillati</taxon>
        <taxon>Bacillota</taxon>
        <taxon>Bacilli</taxon>
        <taxon>Bacillales</taxon>
        <taxon>Paenibacillaceae</taxon>
        <taxon>Paenibacillus</taxon>
    </lineage>
</organism>
<dbReference type="SUPFAM" id="SSF52172">
    <property type="entry name" value="CheY-like"/>
    <property type="match status" value="1"/>
</dbReference>
<keyword evidence="3" id="KW-0805">Transcription regulation</keyword>
<dbReference type="Pfam" id="PF00072">
    <property type="entry name" value="Response_reg"/>
    <property type="match status" value="1"/>
</dbReference>
<dbReference type="SUPFAM" id="SSF48452">
    <property type="entry name" value="TPR-like"/>
    <property type="match status" value="1"/>
</dbReference>
<evidence type="ECO:0000259" key="7">
    <source>
        <dbReference type="PROSITE" id="PS50110"/>
    </source>
</evidence>
<dbReference type="SMART" id="SM01043">
    <property type="entry name" value="BTAD"/>
    <property type="match status" value="1"/>
</dbReference>
<evidence type="ECO:0000256" key="3">
    <source>
        <dbReference type="ARBA" id="ARBA00023015"/>
    </source>
</evidence>
<dbReference type="InterPro" id="IPR016032">
    <property type="entry name" value="Sig_transdc_resp-reg_C-effctor"/>
</dbReference>
<name>A0ABT8VFX8_9BACL</name>
<proteinExistence type="inferred from homology"/>
<evidence type="ECO:0000313" key="8">
    <source>
        <dbReference type="EMBL" id="MDO3679887.1"/>
    </source>
</evidence>
<dbReference type="SMART" id="SM00862">
    <property type="entry name" value="Trans_reg_C"/>
    <property type="match status" value="1"/>
</dbReference>
<dbReference type="PANTHER" id="PTHR35807">
    <property type="entry name" value="TRANSCRIPTIONAL REGULATOR REDD-RELATED"/>
    <property type="match status" value="1"/>
</dbReference>
<sequence>MIRIILADDEALALFSLQKQLEKLNGGVIVGAYPNGAEAVEAVLREKPEAVFLDIDMPEMSGLEAAEIIMSRLPETEIIFVTAYEKYAIKAFELAAIDYLLKPVSTQRLAKTLARLSQARAAKTGLDQPAVRLSTGTKEQITIRCFQTLEVDTGESGPVHWRTNKAQELFAYFVHLRDQPVRKDALLELFWPDIDPKKGYTQLYTTIYQIRKTASAIHPGIRIVSGDKGYRLELNEVDVDVLIWEEGLQTAPPLSEHTLARHLQLLELYRGDYLEDCGYWWAENERERLRMLWYRHAMRVAAFLETQDNAAEAFQLYFLIQRRFPFTEEVYWALIKLFTSIGDRVSVERQYDMLSQMLFDEFGTKPARTLEQWYRERVV</sequence>
<dbReference type="SMART" id="SM00448">
    <property type="entry name" value="REC"/>
    <property type="match status" value="1"/>
</dbReference>
<gene>
    <name evidence="8" type="ORF">Q3C12_23020</name>
</gene>
<evidence type="ECO:0000256" key="6">
    <source>
        <dbReference type="PROSITE-ProRule" id="PRU00169"/>
    </source>
</evidence>
<keyword evidence="2" id="KW-0902">Two-component regulatory system</keyword>
<dbReference type="PROSITE" id="PS50110">
    <property type="entry name" value="RESPONSE_REGULATORY"/>
    <property type="match status" value="1"/>
</dbReference>
<dbReference type="InterPro" id="IPR011990">
    <property type="entry name" value="TPR-like_helical_dom_sf"/>
</dbReference>
<keyword evidence="6" id="KW-0597">Phosphoprotein</keyword>
<dbReference type="Proteomes" id="UP001168883">
    <property type="component" value="Unassembled WGS sequence"/>
</dbReference>
<comment type="similarity">
    <text evidence="1">Belongs to the AfsR/DnrI/RedD regulatory family.</text>
</comment>
<accession>A0ABT8VFX8</accession>
<reference evidence="8" key="1">
    <citation type="submission" date="2023-07" db="EMBL/GenBank/DDBJ databases">
        <authorList>
            <person name="Aktuganov G."/>
            <person name="Boyko T."/>
            <person name="Delegan Y."/>
            <person name="Galimzianova N."/>
            <person name="Gilvanova E."/>
            <person name="Korobov V."/>
            <person name="Kuzmina L."/>
            <person name="Melentiev A."/>
            <person name="Milman P."/>
            <person name="Ryabova A."/>
            <person name="Stupak E."/>
            <person name="Yasakov T."/>
            <person name="Zharikova N."/>
            <person name="Zhurenko E."/>
        </authorList>
    </citation>
    <scope>NUCLEOTIDE SEQUENCE</scope>
    <source>
        <strain evidence="8">IB-739</strain>
    </source>
</reference>
<protein>
    <submittedName>
        <fullName evidence="8">Response regulator</fullName>
    </submittedName>
</protein>
<feature type="domain" description="Response regulatory" evidence="7">
    <location>
        <begin position="3"/>
        <end position="117"/>
    </location>
</feature>
<dbReference type="EMBL" id="JAUMKJ010000032">
    <property type="protein sequence ID" value="MDO3679887.1"/>
    <property type="molecule type" value="Genomic_DNA"/>
</dbReference>
<dbReference type="InterPro" id="IPR036388">
    <property type="entry name" value="WH-like_DNA-bd_sf"/>
</dbReference>
<dbReference type="InterPro" id="IPR001867">
    <property type="entry name" value="OmpR/PhoB-type_DNA-bd"/>
</dbReference>
<dbReference type="InterPro" id="IPR011006">
    <property type="entry name" value="CheY-like_superfamily"/>
</dbReference>
<dbReference type="InterPro" id="IPR001789">
    <property type="entry name" value="Sig_transdc_resp-reg_receiver"/>
</dbReference>
<comment type="caution">
    <text evidence="8">The sequence shown here is derived from an EMBL/GenBank/DDBJ whole genome shotgun (WGS) entry which is preliminary data.</text>
</comment>
<dbReference type="Gene3D" id="1.25.40.10">
    <property type="entry name" value="Tetratricopeptide repeat domain"/>
    <property type="match status" value="1"/>
</dbReference>
<dbReference type="Pfam" id="PF03704">
    <property type="entry name" value="BTAD"/>
    <property type="match status" value="1"/>
</dbReference>